<evidence type="ECO:0000313" key="2">
    <source>
        <dbReference type="Proteomes" id="UP000600547"/>
    </source>
</evidence>
<accession>A0A8H9GVX3</accession>
<dbReference type="AlphaFoldDB" id="A0A8H9GVX3"/>
<protein>
    <submittedName>
        <fullName evidence="1">Uncharacterized protein</fullName>
    </submittedName>
</protein>
<comment type="caution">
    <text evidence="1">The sequence shown here is derived from an EMBL/GenBank/DDBJ whole genome shotgun (WGS) entry which is preliminary data.</text>
</comment>
<dbReference type="Proteomes" id="UP000600547">
    <property type="component" value="Unassembled WGS sequence"/>
</dbReference>
<keyword evidence="2" id="KW-1185">Reference proteome</keyword>
<gene>
    <name evidence="1" type="ORF">GCM10008956_38570</name>
</gene>
<name>A0A8H9GVX3_9DEIO</name>
<organism evidence="1 2">
    <name type="scientific">Deinococcus arenae</name>
    <dbReference type="NCBI Taxonomy" id="1452751"/>
    <lineage>
        <taxon>Bacteria</taxon>
        <taxon>Thermotogati</taxon>
        <taxon>Deinococcota</taxon>
        <taxon>Deinococci</taxon>
        <taxon>Deinococcales</taxon>
        <taxon>Deinococcaceae</taxon>
        <taxon>Deinococcus</taxon>
    </lineage>
</organism>
<evidence type="ECO:0000313" key="1">
    <source>
        <dbReference type="EMBL" id="GGM59251.1"/>
    </source>
</evidence>
<dbReference type="EMBL" id="BMQG01000028">
    <property type="protein sequence ID" value="GGM59251.1"/>
    <property type="molecule type" value="Genomic_DNA"/>
</dbReference>
<proteinExistence type="predicted"/>
<reference evidence="2" key="1">
    <citation type="journal article" date="2019" name="Int. J. Syst. Evol. Microbiol.">
        <title>The Global Catalogue of Microorganisms (GCM) 10K type strain sequencing project: providing services to taxonomists for standard genome sequencing and annotation.</title>
        <authorList>
            <consortium name="The Broad Institute Genomics Platform"/>
            <consortium name="The Broad Institute Genome Sequencing Center for Infectious Disease"/>
            <person name="Wu L."/>
            <person name="Ma J."/>
        </authorList>
    </citation>
    <scope>NUCLEOTIDE SEQUENCE [LARGE SCALE GENOMIC DNA]</scope>
    <source>
        <strain evidence="2">JCM 31047</strain>
    </source>
</reference>
<sequence>MLSTSTRCTPGTAGVRRRVASMGAGRVPGATGCTWPGAVTGGMGAGRTDGVGDLWAGAVWASAAPPRAAHSSKCLMAAG</sequence>